<dbReference type="Proteomes" id="UP000223968">
    <property type="component" value="Unassembled WGS sequence"/>
</dbReference>
<protein>
    <submittedName>
        <fullName evidence="2">Uncharacterized protein</fullName>
    </submittedName>
</protein>
<evidence type="ECO:0000256" key="1">
    <source>
        <dbReference type="SAM" id="Phobius"/>
    </source>
</evidence>
<evidence type="ECO:0000313" key="3">
    <source>
        <dbReference type="Proteomes" id="UP000223968"/>
    </source>
</evidence>
<gene>
    <name evidence="2" type="ORF">AJ79_08196</name>
</gene>
<proteinExistence type="predicted"/>
<feature type="transmembrane region" description="Helical" evidence="1">
    <location>
        <begin position="94"/>
        <end position="115"/>
    </location>
</feature>
<dbReference type="Gene3D" id="3.40.50.1820">
    <property type="entry name" value="alpha/beta hydrolase"/>
    <property type="match status" value="1"/>
</dbReference>
<keyword evidence="1" id="KW-0812">Transmembrane</keyword>
<keyword evidence="1" id="KW-0472">Membrane</keyword>
<dbReference type="SUPFAM" id="SSF53474">
    <property type="entry name" value="alpha/beta-Hydrolases"/>
    <property type="match status" value="1"/>
</dbReference>
<name>A0A2B7WV04_9EURO</name>
<keyword evidence="1" id="KW-1133">Transmembrane helix</keyword>
<dbReference type="OrthoDB" id="202545at2759"/>
<dbReference type="AlphaFoldDB" id="A0A2B7WV04"/>
<dbReference type="PANTHER" id="PTHR42044:SF2">
    <property type="entry name" value="DUF676 DOMAIN-CONTAINING PROTEIN"/>
    <property type="match status" value="1"/>
</dbReference>
<accession>A0A2B7WV04</accession>
<dbReference type="InterPro" id="IPR029058">
    <property type="entry name" value="AB_hydrolase_fold"/>
</dbReference>
<comment type="caution">
    <text evidence="2">The sequence shown here is derived from an EMBL/GenBank/DDBJ whole genome shotgun (WGS) entry which is preliminary data.</text>
</comment>
<dbReference type="PANTHER" id="PTHR42044">
    <property type="entry name" value="DUF676 DOMAIN-CONTAINING PROTEIN-RELATED"/>
    <property type="match status" value="1"/>
</dbReference>
<keyword evidence="3" id="KW-1185">Reference proteome</keyword>
<dbReference type="STRING" id="1447875.A0A2B7WV04"/>
<dbReference type="EMBL" id="PDNB01000185">
    <property type="protein sequence ID" value="PGH00505.1"/>
    <property type="molecule type" value="Genomic_DNA"/>
</dbReference>
<organism evidence="2 3">
    <name type="scientific">Helicocarpus griseus UAMH5409</name>
    <dbReference type="NCBI Taxonomy" id="1447875"/>
    <lineage>
        <taxon>Eukaryota</taxon>
        <taxon>Fungi</taxon>
        <taxon>Dikarya</taxon>
        <taxon>Ascomycota</taxon>
        <taxon>Pezizomycotina</taxon>
        <taxon>Eurotiomycetes</taxon>
        <taxon>Eurotiomycetidae</taxon>
        <taxon>Onygenales</taxon>
        <taxon>Ajellomycetaceae</taxon>
        <taxon>Helicocarpus</taxon>
    </lineage>
</organism>
<reference evidence="2 3" key="1">
    <citation type="submission" date="2017-10" db="EMBL/GenBank/DDBJ databases">
        <title>Comparative genomics in systemic dimorphic fungi from Ajellomycetaceae.</title>
        <authorList>
            <person name="Munoz J.F."/>
            <person name="Mcewen J.G."/>
            <person name="Clay O.K."/>
            <person name="Cuomo C.A."/>
        </authorList>
    </citation>
    <scope>NUCLEOTIDE SEQUENCE [LARGE SCALE GENOMIC DNA]</scope>
    <source>
        <strain evidence="2 3">UAMH5409</strain>
    </source>
</reference>
<evidence type="ECO:0000313" key="2">
    <source>
        <dbReference type="EMBL" id="PGH00505.1"/>
    </source>
</evidence>
<feature type="transmembrane region" description="Helical" evidence="1">
    <location>
        <begin position="69"/>
        <end position="87"/>
    </location>
</feature>
<sequence length="500" mass="54475">MSPVTACYIPPQTGLSAAAATPRARENPLALAWGDIRTLFSVLYLLPKLCQPFASKNETDELSLRWSNVWYLGTLVSITVLEAFLLLSSSAVWLLLPGWLNLVIFAAMLGTVWVLCAPLRGPVVVESRVGLGTGTGRNEHSDERWVFVNGVMVGNHGLQNNCDRLSWTFGRVITGIHNPTNGLVWDLLECIFQRSFSYNTYPTRYTYDHVKRYLTDPGVRKVVLIGHSQGGIIVSMTLDMLFTDLPVENIAKLEVYTFGSAASHFNNPLRAVDPNCNPKSKQRAQVIKYIEHYVNGEDMVPRWGVLHNVRCVRTRYSGKVFIRNNATGHMFNQHYLNSIFRLENSSSEYLNAEGDKGFLDQEVTVDECTCRERKVYTVAASTTGAGSSTAGAKASTIMEGASAESTIAEGTTTSDATVEGGAMSGQGNGGSPLLVDTVADGVGILPMSDGVVYADDEDDETAATGMTVRQLSRLWRYLGGADADADANGTEDKGGRITMN</sequence>